<dbReference type="InterPro" id="IPR000629">
    <property type="entry name" value="RNA-helicase_DEAD-box_CS"/>
</dbReference>
<feature type="compositionally biased region" description="Basic residues" evidence="6">
    <location>
        <begin position="838"/>
        <end position="863"/>
    </location>
</feature>
<dbReference type="Gene3D" id="3.40.50.300">
    <property type="entry name" value="P-loop containing nucleotide triphosphate hydrolases"/>
    <property type="match status" value="2"/>
</dbReference>
<dbReference type="GO" id="GO:0003724">
    <property type="term" value="F:RNA helicase activity"/>
    <property type="evidence" value="ECO:0007669"/>
    <property type="project" value="InterPro"/>
</dbReference>
<keyword evidence="11" id="KW-1185">Reference proteome</keyword>
<dbReference type="CDD" id="cd17946">
    <property type="entry name" value="DEADc_DDX24"/>
    <property type="match status" value="1"/>
</dbReference>
<dbReference type="Pfam" id="PF00270">
    <property type="entry name" value="DEAD"/>
    <property type="match status" value="1"/>
</dbReference>
<feature type="compositionally biased region" description="Basic and acidic residues" evidence="6">
    <location>
        <begin position="826"/>
        <end position="837"/>
    </location>
</feature>
<organism evidence="10 11">
    <name type="scientific">Anisodus acutangulus</name>
    <dbReference type="NCBI Taxonomy" id="402998"/>
    <lineage>
        <taxon>Eukaryota</taxon>
        <taxon>Viridiplantae</taxon>
        <taxon>Streptophyta</taxon>
        <taxon>Embryophyta</taxon>
        <taxon>Tracheophyta</taxon>
        <taxon>Spermatophyta</taxon>
        <taxon>Magnoliopsida</taxon>
        <taxon>eudicotyledons</taxon>
        <taxon>Gunneridae</taxon>
        <taxon>Pentapetalae</taxon>
        <taxon>asterids</taxon>
        <taxon>lamiids</taxon>
        <taxon>Solanales</taxon>
        <taxon>Solanaceae</taxon>
        <taxon>Solanoideae</taxon>
        <taxon>Hyoscyameae</taxon>
        <taxon>Anisodus</taxon>
    </lineage>
</organism>
<feature type="region of interest" description="Disordered" evidence="6">
    <location>
        <begin position="817"/>
        <end position="863"/>
    </location>
</feature>
<dbReference type="PANTHER" id="PTHR47959">
    <property type="entry name" value="ATP-DEPENDENT RNA HELICASE RHLE-RELATED"/>
    <property type="match status" value="1"/>
</dbReference>
<dbReference type="GO" id="GO:0005829">
    <property type="term" value="C:cytosol"/>
    <property type="evidence" value="ECO:0007669"/>
    <property type="project" value="TreeGrafter"/>
</dbReference>
<feature type="compositionally biased region" description="Acidic residues" evidence="6">
    <location>
        <begin position="160"/>
        <end position="228"/>
    </location>
</feature>
<evidence type="ECO:0000259" key="7">
    <source>
        <dbReference type="PROSITE" id="PS51192"/>
    </source>
</evidence>
<evidence type="ECO:0000256" key="3">
    <source>
        <dbReference type="ARBA" id="ARBA00022806"/>
    </source>
</evidence>
<dbReference type="PROSITE" id="PS00039">
    <property type="entry name" value="DEAD_ATP_HELICASE"/>
    <property type="match status" value="1"/>
</dbReference>
<dbReference type="PANTHER" id="PTHR47959:SF1">
    <property type="entry name" value="ATP-DEPENDENT RNA HELICASE DBPA"/>
    <property type="match status" value="1"/>
</dbReference>
<protein>
    <recommendedName>
        <fullName evidence="12">RNA helicase</fullName>
    </recommendedName>
</protein>
<dbReference type="CDD" id="cd18787">
    <property type="entry name" value="SF2_C_DEAD"/>
    <property type="match status" value="1"/>
</dbReference>
<feature type="compositionally biased region" description="Basic and acidic residues" evidence="6">
    <location>
        <begin position="88"/>
        <end position="116"/>
    </location>
</feature>
<dbReference type="GO" id="GO:0005524">
    <property type="term" value="F:ATP binding"/>
    <property type="evidence" value="ECO:0007669"/>
    <property type="project" value="UniProtKB-KW"/>
</dbReference>
<evidence type="ECO:0000256" key="5">
    <source>
        <dbReference type="PROSITE-ProRule" id="PRU00552"/>
    </source>
</evidence>
<feature type="short sequence motif" description="Q motif" evidence="5">
    <location>
        <begin position="233"/>
        <end position="261"/>
    </location>
</feature>
<feature type="compositionally biased region" description="Basic residues" evidence="6">
    <location>
        <begin position="117"/>
        <end position="132"/>
    </location>
</feature>
<dbReference type="SUPFAM" id="SSF52540">
    <property type="entry name" value="P-loop containing nucleoside triphosphate hydrolases"/>
    <property type="match status" value="2"/>
</dbReference>
<dbReference type="EMBL" id="JAJAGQ010000012">
    <property type="protein sequence ID" value="KAJ8547159.1"/>
    <property type="molecule type" value="Genomic_DNA"/>
</dbReference>
<evidence type="ECO:0000256" key="2">
    <source>
        <dbReference type="ARBA" id="ARBA00022801"/>
    </source>
</evidence>
<evidence type="ECO:0000256" key="4">
    <source>
        <dbReference type="ARBA" id="ARBA00022840"/>
    </source>
</evidence>
<feature type="domain" description="DEAD-box RNA helicase Q" evidence="9">
    <location>
        <begin position="233"/>
        <end position="261"/>
    </location>
</feature>
<evidence type="ECO:0000259" key="9">
    <source>
        <dbReference type="PROSITE" id="PS51195"/>
    </source>
</evidence>
<dbReference type="GO" id="GO:0003676">
    <property type="term" value="F:nucleic acid binding"/>
    <property type="evidence" value="ECO:0007669"/>
    <property type="project" value="InterPro"/>
</dbReference>
<dbReference type="PROSITE" id="PS51195">
    <property type="entry name" value="Q_MOTIF"/>
    <property type="match status" value="1"/>
</dbReference>
<evidence type="ECO:0000256" key="1">
    <source>
        <dbReference type="ARBA" id="ARBA00022741"/>
    </source>
</evidence>
<dbReference type="SMART" id="SM00487">
    <property type="entry name" value="DEXDc"/>
    <property type="match status" value="1"/>
</dbReference>
<dbReference type="GO" id="GO:0016787">
    <property type="term" value="F:hydrolase activity"/>
    <property type="evidence" value="ECO:0007669"/>
    <property type="project" value="UniProtKB-KW"/>
</dbReference>
<keyword evidence="4" id="KW-0067">ATP-binding</keyword>
<dbReference type="InterPro" id="IPR011545">
    <property type="entry name" value="DEAD/DEAH_box_helicase_dom"/>
</dbReference>
<accession>A0A9Q1RA31</accession>
<feature type="domain" description="Helicase ATP-binding" evidence="7">
    <location>
        <begin position="265"/>
        <end position="482"/>
    </location>
</feature>
<feature type="domain" description="Helicase C-terminal" evidence="8">
    <location>
        <begin position="517"/>
        <end position="678"/>
    </location>
</feature>
<proteinExistence type="predicted"/>
<reference evidence="11" key="1">
    <citation type="journal article" date="2023" name="Proc. Natl. Acad. Sci. U.S.A.">
        <title>Genomic and structural basis for evolution of tropane alkaloid biosynthesis.</title>
        <authorList>
            <person name="Wanga Y.-J."/>
            <person name="Taina T."/>
            <person name="Yua J.-Y."/>
            <person name="Lia J."/>
            <person name="Xua B."/>
            <person name="Chenc J."/>
            <person name="D'Auriad J.C."/>
            <person name="Huanga J.-P."/>
            <person name="Huanga S.-X."/>
        </authorList>
    </citation>
    <scope>NUCLEOTIDE SEQUENCE [LARGE SCALE GENOMIC DNA]</scope>
    <source>
        <strain evidence="11">cv. KIB-2019</strain>
    </source>
</reference>
<name>A0A9Q1RA31_9SOLA</name>
<keyword evidence="2" id="KW-0378">Hydrolase</keyword>
<evidence type="ECO:0000313" key="10">
    <source>
        <dbReference type="EMBL" id="KAJ8547159.1"/>
    </source>
</evidence>
<dbReference type="AlphaFoldDB" id="A0A9Q1RA31"/>
<gene>
    <name evidence="10" type="ORF">K7X08_010745</name>
</gene>
<sequence length="863" mass="97299">MASQYSSDKKRRKKRSGIESEELERLNSLKWNPTVTEKDDAFSFLIGSNELQGGFLSLEEIDESEYNLDIAKSSGGSEKKGNTKPKKQKVDTKNEELNGEAKSESKEEIEEVENKTKQKNKKKKKKKKKKNKDKINKDAVNGAEGNEESPAVTEGKNDQEQDSIDETEGQDSIDETEGQDSIDETEGQDSIDETEGQDSIDETEGQDSIDETEGQDSIDETEGQDSIDETEYYAWNELRLHPLLMKSIYVLKFKEPTPIQKACIPAAAHQGKDVVGAAETGSGKTLAFGLPILQRLLEEREKAERQLPENGELDEKVAPTGLLRALIITPTRELALQVTDHLKEATKHSNFRVVPIVGGMSSEKQERLLRTRPEIVVGTPGRLWELMSGGETHLVELHSLSFFVLDEADRMIENGHFHELQSIVDMLPMASKSTDGDSQQSQNCETVSSVQRKKRQTFVFSATIALSADFRKKLKRGSQKSKANDELNSIETLSERAGMKADAAIIDLTNASILANKLEESFIDCREEDKDGYLYYILSVHGQGRTIVFCTSIAALRHISSLLRILGVNVWTLHAQMQQRARLKAIDRFRAHDHGILIATDVAARGLDIPGVRTVIHYQLPHSAEVYVHRSGRTARAHSDGCSIALITPNDTSKFAALCRSFSKENFQRFPLEMSYMPEVMKRLSLARQIDKISRKDSQDKAQKNWLERSAELMELVLEDDDSEEERVNNHKRKKATSTQLNNLQEELKSLLSRPLQPKTFSKRYLAGAGVSPLLQNQLEELARQKNPNNSGDVRTKKLVVIGQDCVEPLQALRSAGPENNLDLKNMAERRRDVNELKRKRKDTKKRLREQKRKQKKKLQGKE</sequence>
<feature type="region of interest" description="Disordered" evidence="6">
    <location>
        <begin position="69"/>
        <end position="228"/>
    </location>
</feature>
<dbReference type="InterPro" id="IPR050079">
    <property type="entry name" value="DEAD_box_RNA_helicase"/>
</dbReference>
<keyword evidence="1" id="KW-0547">Nucleotide-binding</keyword>
<dbReference type="InterPro" id="IPR014014">
    <property type="entry name" value="RNA_helicase_DEAD_Q_motif"/>
</dbReference>
<evidence type="ECO:0008006" key="12">
    <source>
        <dbReference type="Google" id="ProtNLM"/>
    </source>
</evidence>
<evidence type="ECO:0000259" key="8">
    <source>
        <dbReference type="PROSITE" id="PS51194"/>
    </source>
</evidence>
<comment type="caution">
    <text evidence="10">The sequence shown here is derived from an EMBL/GenBank/DDBJ whole genome shotgun (WGS) entry which is preliminary data.</text>
</comment>
<dbReference type="InterPro" id="IPR027417">
    <property type="entry name" value="P-loop_NTPase"/>
</dbReference>
<feature type="region of interest" description="Disordered" evidence="6">
    <location>
        <begin position="1"/>
        <end position="20"/>
    </location>
</feature>
<dbReference type="InterPro" id="IPR001650">
    <property type="entry name" value="Helicase_C-like"/>
</dbReference>
<dbReference type="InterPro" id="IPR014001">
    <property type="entry name" value="Helicase_ATP-bd"/>
</dbReference>
<dbReference type="OrthoDB" id="4310724at2759"/>
<dbReference type="Pfam" id="PF00271">
    <property type="entry name" value="Helicase_C"/>
    <property type="match status" value="1"/>
</dbReference>
<dbReference type="PROSITE" id="PS51192">
    <property type="entry name" value="HELICASE_ATP_BIND_1"/>
    <property type="match status" value="1"/>
</dbReference>
<evidence type="ECO:0000256" key="6">
    <source>
        <dbReference type="SAM" id="MobiDB-lite"/>
    </source>
</evidence>
<dbReference type="Proteomes" id="UP001152561">
    <property type="component" value="Unassembled WGS sequence"/>
</dbReference>
<dbReference type="SMART" id="SM00490">
    <property type="entry name" value="HELICc"/>
    <property type="match status" value="1"/>
</dbReference>
<keyword evidence="3" id="KW-0347">Helicase</keyword>
<evidence type="ECO:0000313" key="11">
    <source>
        <dbReference type="Proteomes" id="UP001152561"/>
    </source>
</evidence>
<dbReference type="PROSITE" id="PS51194">
    <property type="entry name" value="HELICASE_CTER"/>
    <property type="match status" value="1"/>
</dbReference>